<keyword evidence="1" id="KW-1185">Reference proteome</keyword>
<sequence length="79" mass="8217">MSDGVAVALPMGKEGVAGVVVDGPCGHTFGLSLSLTSTLVCKLACKDCFLGVEVLVLGKWLTSKDSPRWILPLVEEIGT</sequence>
<reference evidence="2" key="1">
    <citation type="submission" date="2022-11" db="UniProtKB">
        <authorList>
            <consortium name="WormBaseParasite"/>
        </authorList>
    </citation>
    <scope>IDENTIFICATION</scope>
</reference>
<name>A0A915DGB5_9BILA</name>
<proteinExistence type="predicted"/>
<protein>
    <submittedName>
        <fullName evidence="2">Uncharacterized protein</fullName>
    </submittedName>
</protein>
<dbReference type="AlphaFoldDB" id="A0A915DGB5"/>
<dbReference type="WBParaSite" id="jg19572">
    <property type="protein sequence ID" value="jg19572"/>
    <property type="gene ID" value="jg19572"/>
</dbReference>
<evidence type="ECO:0000313" key="2">
    <source>
        <dbReference type="WBParaSite" id="jg19572"/>
    </source>
</evidence>
<dbReference type="Proteomes" id="UP000887574">
    <property type="component" value="Unplaced"/>
</dbReference>
<organism evidence="1 2">
    <name type="scientific">Ditylenchus dipsaci</name>
    <dbReference type="NCBI Taxonomy" id="166011"/>
    <lineage>
        <taxon>Eukaryota</taxon>
        <taxon>Metazoa</taxon>
        <taxon>Ecdysozoa</taxon>
        <taxon>Nematoda</taxon>
        <taxon>Chromadorea</taxon>
        <taxon>Rhabditida</taxon>
        <taxon>Tylenchina</taxon>
        <taxon>Tylenchomorpha</taxon>
        <taxon>Sphaerularioidea</taxon>
        <taxon>Anguinidae</taxon>
        <taxon>Anguininae</taxon>
        <taxon>Ditylenchus</taxon>
    </lineage>
</organism>
<evidence type="ECO:0000313" key="1">
    <source>
        <dbReference type="Proteomes" id="UP000887574"/>
    </source>
</evidence>
<accession>A0A915DGB5</accession>